<dbReference type="InterPro" id="IPR057670">
    <property type="entry name" value="SH3_retrovirus"/>
</dbReference>
<feature type="chain" id="PRO_5002813155" evidence="2">
    <location>
        <begin position="19"/>
        <end position="335"/>
    </location>
</feature>
<reference evidence="4 5" key="1">
    <citation type="journal article" date="2007" name="Nature">
        <title>Evolution of genes and genomes on the Drosophila phylogeny.</title>
        <authorList>
            <consortium name="Drosophila 12 Genomes Consortium"/>
            <person name="Clark A.G."/>
            <person name="Eisen M.B."/>
            <person name="Smith D.R."/>
            <person name="Bergman C.M."/>
            <person name="Oliver B."/>
            <person name="Markow T.A."/>
            <person name="Kaufman T.C."/>
            <person name="Kellis M."/>
            <person name="Gelbart W."/>
            <person name="Iyer V.N."/>
            <person name="Pollard D.A."/>
            <person name="Sackton T.B."/>
            <person name="Larracuente A.M."/>
            <person name="Singh N.D."/>
            <person name="Abad J.P."/>
            <person name="Abt D.N."/>
            <person name="Adryan B."/>
            <person name="Aguade M."/>
            <person name="Akashi H."/>
            <person name="Anderson W.W."/>
            <person name="Aquadro C.F."/>
            <person name="Ardell D.H."/>
            <person name="Arguello R."/>
            <person name="Artieri C.G."/>
            <person name="Barbash D.A."/>
            <person name="Barker D."/>
            <person name="Barsanti P."/>
            <person name="Batterham P."/>
            <person name="Batzoglou S."/>
            <person name="Begun D."/>
            <person name="Bhutkar A."/>
            <person name="Blanco E."/>
            <person name="Bosak S.A."/>
            <person name="Bradley R.K."/>
            <person name="Brand A.D."/>
            <person name="Brent M.R."/>
            <person name="Brooks A.N."/>
            <person name="Brown R.H."/>
            <person name="Butlin R.K."/>
            <person name="Caggese C."/>
            <person name="Calvi B.R."/>
            <person name="Bernardo de Carvalho A."/>
            <person name="Caspi A."/>
            <person name="Castrezana S."/>
            <person name="Celniker S.E."/>
            <person name="Chang J.L."/>
            <person name="Chapple C."/>
            <person name="Chatterji S."/>
            <person name="Chinwalla A."/>
            <person name="Civetta A."/>
            <person name="Clifton S.W."/>
            <person name="Comeron J.M."/>
            <person name="Costello J.C."/>
            <person name="Coyne J.A."/>
            <person name="Daub J."/>
            <person name="David R.G."/>
            <person name="Delcher A.L."/>
            <person name="Delehaunty K."/>
            <person name="Do C.B."/>
            <person name="Ebling H."/>
            <person name="Edwards K."/>
            <person name="Eickbush T."/>
            <person name="Evans J.D."/>
            <person name="Filipski A."/>
            <person name="Findeiss S."/>
            <person name="Freyhult E."/>
            <person name="Fulton L."/>
            <person name="Fulton R."/>
            <person name="Garcia A.C."/>
            <person name="Gardiner A."/>
            <person name="Garfield D.A."/>
            <person name="Garvin B.E."/>
            <person name="Gibson G."/>
            <person name="Gilbert D."/>
            <person name="Gnerre S."/>
            <person name="Godfrey J."/>
            <person name="Good R."/>
            <person name="Gotea V."/>
            <person name="Gravely B."/>
            <person name="Greenberg A.J."/>
            <person name="Griffiths-Jones S."/>
            <person name="Gross S."/>
            <person name="Guigo R."/>
            <person name="Gustafson E.A."/>
            <person name="Haerty W."/>
            <person name="Hahn M.W."/>
            <person name="Halligan D.L."/>
            <person name="Halpern A.L."/>
            <person name="Halter G.M."/>
            <person name="Han M.V."/>
            <person name="Heger A."/>
            <person name="Hillier L."/>
            <person name="Hinrichs A.S."/>
            <person name="Holmes I."/>
            <person name="Hoskins R.A."/>
            <person name="Hubisz M.J."/>
            <person name="Hultmark D."/>
            <person name="Huntley M.A."/>
            <person name="Jaffe D.B."/>
            <person name="Jagadeeshan S."/>
            <person name="Jeck W.R."/>
            <person name="Johnson J."/>
            <person name="Jones C.D."/>
            <person name="Jordan W.C."/>
            <person name="Karpen G.H."/>
            <person name="Kataoka E."/>
            <person name="Keightley P.D."/>
            <person name="Kheradpour P."/>
            <person name="Kirkness E.F."/>
            <person name="Koerich L.B."/>
            <person name="Kristiansen K."/>
            <person name="Kudrna D."/>
            <person name="Kulathinal R.J."/>
            <person name="Kumar S."/>
            <person name="Kwok R."/>
            <person name="Lander E."/>
            <person name="Langley C.H."/>
            <person name="Lapoint R."/>
            <person name="Lazzaro B.P."/>
            <person name="Lee S.J."/>
            <person name="Levesque L."/>
            <person name="Li R."/>
            <person name="Lin C.F."/>
            <person name="Lin M.F."/>
            <person name="Lindblad-Toh K."/>
            <person name="Llopart A."/>
            <person name="Long M."/>
            <person name="Low L."/>
            <person name="Lozovsky E."/>
            <person name="Lu J."/>
            <person name="Luo M."/>
            <person name="Machado C.A."/>
            <person name="Makalowski W."/>
            <person name="Marzo M."/>
            <person name="Matsuda M."/>
            <person name="Matzkin L."/>
            <person name="McAllister B."/>
            <person name="McBride C.S."/>
            <person name="McKernan B."/>
            <person name="McKernan K."/>
            <person name="Mendez-Lago M."/>
            <person name="Minx P."/>
            <person name="Mollenhauer M.U."/>
            <person name="Montooth K."/>
            <person name="Mount S.M."/>
            <person name="Mu X."/>
            <person name="Myers E."/>
            <person name="Negre B."/>
            <person name="Newfeld S."/>
            <person name="Nielsen R."/>
            <person name="Noor M.A."/>
            <person name="O'Grady P."/>
            <person name="Pachter L."/>
            <person name="Papaceit M."/>
            <person name="Parisi M.J."/>
            <person name="Parisi M."/>
            <person name="Parts L."/>
            <person name="Pedersen J.S."/>
            <person name="Pesole G."/>
            <person name="Phillippy A.M."/>
            <person name="Ponting C.P."/>
            <person name="Pop M."/>
            <person name="Porcelli D."/>
            <person name="Powell J.R."/>
            <person name="Prohaska S."/>
            <person name="Pruitt K."/>
            <person name="Puig M."/>
            <person name="Quesneville H."/>
            <person name="Ram K.R."/>
            <person name="Rand D."/>
            <person name="Rasmussen M.D."/>
            <person name="Reed L.K."/>
            <person name="Reenan R."/>
            <person name="Reily A."/>
            <person name="Remington K.A."/>
            <person name="Rieger T.T."/>
            <person name="Ritchie M.G."/>
            <person name="Robin C."/>
            <person name="Rogers Y.H."/>
            <person name="Rohde C."/>
            <person name="Rozas J."/>
            <person name="Rubenfield M.J."/>
            <person name="Ruiz A."/>
            <person name="Russo S."/>
            <person name="Salzberg S.L."/>
            <person name="Sanchez-Gracia A."/>
            <person name="Saranga D.J."/>
            <person name="Sato H."/>
            <person name="Schaeffer S.W."/>
            <person name="Schatz M.C."/>
            <person name="Schlenke T."/>
            <person name="Schwartz R."/>
            <person name="Segarra C."/>
            <person name="Singh R.S."/>
            <person name="Sirot L."/>
            <person name="Sirota M."/>
            <person name="Sisneros N.B."/>
            <person name="Smith C.D."/>
            <person name="Smith T.F."/>
            <person name="Spieth J."/>
            <person name="Stage D.E."/>
            <person name="Stark A."/>
            <person name="Stephan W."/>
            <person name="Strausberg R.L."/>
            <person name="Strempel S."/>
            <person name="Sturgill D."/>
            <person name="Sutton G."/>
            <person name="Sutton G.G."/>
            <person name="Tao W."/>
            <person name="Teichmann S."/>
            <person name="Tobari Y.N."/>
            <person name="Tomimura Y."/>
            <person name="Tsolas J.M."/>
            <person name="Valente V.L."/>
            <person name="Venter E."/>
            <person name="Venter J.C."/>
            <person name="Vicario S."/>
            <person name="Vieira F.G."/>
            <person name="Vilella A.J."/>
            <person name="Villasante A."/>
            <person name="Walenz B."/>
            <person name="Wang J."/>
            <person name="Wasserman M."/>
            <person name="Watts T."/>
            <person name="Wilson D."/>
            <person name="Wilson R.K."/>
            <person name="Wing R.A."/>
            <person name="Wolfner M.F."/>
            <person name="Wong A."/>
            <person name="Wong G.K."/>
            <person name="Wu C.I."/>
            <person name="Wu G."/>
            <person name="Yamamoto D."/>
            <person name="Yang H.P."/>
            <person name="Yang S.P."/>
            <person name="Yorke J.A."/>
            <person name="Yoshida K."/>
            <person name="Zdobnov E."/>
            <person name="Zhang P."/>
            <person name="Zhang Y."/>
            <person name="Zimin A.V."/>
            <person name="Baldwin J."/>
            <person name="Abdouelleil A."/>
            <person name="Abdulkadir J."/>
            <person name="Abebe A."/>
            <person name="Abera B."/>
            <person name="Abreu J."/>
            <person name="Acer S.C."/>
            <person name="Aftuck L."/>
            <person name="Alexander A."/>
            <person name="An P."/>
            <person name="Anderson E."/>
            <person name="Anderson S."/>
            <person name="Arachi H."/>
            <person name="Azer M."/>
            <person name="Bachantsang P."/>
            <person name="Barry A."/>
            <person name="Bayul T."/>
            <person name="Berlin A."/>
            <person name="Bessette D."/>
            <person name="Bloom T."/>
            <person name="Blye J."/>
            <person name="Boguslavskiy L."/>
            <person name="Bonnet C."/>
            <person name="Boukhgalter B."/>
            <person name="Bourzgui I."/>
            <person name="Brown A."/>
            <person name="Cahill P."/>
            <person name="Channer S."/>
            <person name="Cheshatsang Y."/>
            <person name="Chuda L."/>
            <person name="Citroen M."/>
            <person name="Collymore A."/>
            <person name="Cooke P."/>
            <person name="Costello M."/>
            <person name="D'Aco K."/>
            <person name="Daza R."/>
            <person name="De Haan G."/>
            <person name="DeGray S."/>
            <person name="DeMaso C."/>
            <person name="Dhargay N."/>
            <person name="Dooley K."/>
            <person name="Dooley E."/>
            <person name="Doricent M."/>
            <person name="Dorje P."/>
            <person name="Dorjee K."/>
            <person name="Dupes A."/>
            <person name="Elong R."/>
            <person name="Falk J."/>
            <person name="Farina A."/>
            <person name="Faro S."/>
            <person name="Ferguson D."/>
            <person name="Fisher S."/>
            <person name="Foley C.D."/>
            <person name="Franke A."/>
            <person name="Friedrich D."/>
            <person name="Gadbois L."/>
            <person name="Gearin G."/>
            <person name="Gearin C.R."/>
            <person name="Giannoukos G."/>
            <person name="Goode T."/>
            <person name="Graham J."/>
            <person name="Grandbois E."/>
            <person name="Grewal S."/>
            <person name="Gyaltsen K."/>
            <person name="Hafez N."/>
            <person name="Hagos B."/>
            <person name="Hall J."/>
            <person name="Henson C."/>
            <person name="Hollinger A."/>
            <person name="Honan T."/>
            <person name="Huard M.D."/>
            <person name="Hughes L."/>
            <person name="Hurhula B."/>
            <person name="Husby M.E."/>
            <person name="Kamat A."/>
            <person name="Kanga B."/>
            <person name="Kashin S."/>
            <person name="Khazanovich D."/>
            <person name="Kisner P."/>
            <person name="Lance K."/>
            <person name="Lara M."/>
            <person name="Lee W."/>
            <person name="Lennon N."/>
            <person name="Letendre F."/>
            <person name="LeVine R."/>
            <person name="Lipovsky A."/>
            <person name="Liu X."/>
            <person name="Liu J."/>
            <person name="Liu S."/>
            <person name="Lokyitsang T."/>
            <person name="Lokyitsang Y."/>
            <person name="Lubonja R."/>
            <person name="Lui A."/>
            <person name="MacDonald P."/>
            <person name="Magnisalis V."/>
            <person name="Maru K."/>
            <person name="Matthews C."/>
            <person name="McCusker W."/>
            <person name="McDonough S."/>
            <person name="Mehta T."/>
            <person name="Meldrim J."/>
            <person name="Meneus L."/>
            <person name="Mihai O."/>
            <person name="Mihalev A."/>
            <person name="Mihova T."/>
            <person name="Mittelman R."/>
            <person name="Mlenga V."/>
            <person name="Montmayeur A."/>
            <person name="Mulrain L."/>
            <person name="Navidi A."/>
            <person name="Naylor J."/>
            <person name="Negash T."/>
            <person name="Nguyen T."/>
            <person name="Nguyen N."/>
            <person name="Nicol R."/>
            <person name="Norbu C."/>
            <person name="Norbu N."/>
            <person name="Novod N."/>
            <person name="O'Neill B."/>
            <person name="Osman S."/>
            <person name="Markiewicz E."/>
            <person name="Oyono O.L."/>
            <person name="Patti C."/>
            <person name="Phunkhang P."/>
            <person name="Pierre F."/>
            <person name="Priest M."/>
            <person name="Raghuraman S."/>
            <person name="Rege F."/>
            <person name="Reyes R."/>
            <person name="Rise C."/>
            <person name="Rogov P."/>
            <person name="Ross K."/>
            <person name="Ryan E."/>
            <person name="Settipalli S."/>
            <person name="Shea T."/>
            <person name="Sherpa N."/>
            <person name="Shi L."/>
            <person name="Shih D."/>
            <person name="Sparrow T."/>
            <person name="Spaulding J."/>
            <person name="Stalker J."/>
            <person name="Stange-Thomann N."/>
            <person name="Stavropoulos S."/>
            <person name="Stone C."/>
            <person name="Strader C."/>
            <person name="Tesfaye S."/>
            <person name="Thomson T."/>
            <person name="Thoulutsang Y."/>
            <person name="Thoulutsang D."/>
            <person name="Topham K."/>
            <person name="Topping I."/>
            <person name="Tsamla T."/>
            <person name="Vassiliev H."/>
            <person name="Vo A."/>
            <person name="Wangchuk T."/>
            <person name="Wangdi T."/>
            <person name="Weiand M."/>
            <person name="Wilkinson J."/>
            <person name="Wilson A."/>
            <person name="Yadav S."/>
            <person name="Young G."/>
            <person name="Yu Q."/>
            <person name="Zembek L."/>
            <person name="Zhong D."/>
            <person name="Zimmer A."/>
            <person name="Zwirko Z."/>
            <person name="Jaffe D.B."/>
            <person name="Alvarez P."/>
            <person name="Brockman W."/>
            <person name="Butler J."/>
            <person name="Chin C."/>
            <person name="Gnerre S."/>
            <person name="Grabherr M."/>
            <person name="Kleber M."/>
            <person name="Mauceli E."/>
            <person name="MacCallum I."/>
        </authorList>
    </citation>
    <scope>NUCLEOTIDE SEQUENCE [LARGE SCALE GENOMIC DNA]</scope>
    <source>
        <strain evidence="5">Tucson 15287-2541.00</strain>
    </source>
</reference>
<dbReference type="Pfam" id="PF25597">
    <property type="entry name" value="SH3_retrovirus"/>
    <property type="match status" value="1"/>
</dbReference>
<evidence type="ECO:0000256" key="1">
    <source>
        <dbReference type="SAM" id="MobiDB-lite"/>
    </source>
</evidence>
<accession>B4K063</accession>
<gene>
    <name evidence="4" type="primary">Dgri\GH22470</name>
    <name evidence="4" type="ORF">Dgri_GH22470</name>
</gene>
<dbReference type="OrthoDB" id="7865282at2759"/>
<evidence type="ECO:0000256" key="2">
    <source>
        <dbReference type="SAM" id="SignalP"/>
    </source>
</evidence>
<dbReference type="PANTHER" id="PTHR47331">
    <property type="entry name" value="PHD-TYPE DOMAIN-CONTAINING PROTEIN"/>
    <property type="match status" value="1"/>
</dbReference>
<dbReference type="Gene3D" id="1.10.340.70">
    <property type="match status" value="1"/>
</dbReference>
<dbReference type="STRING" id="7222.B4K063"/>
<evidence type="ECO:0000313" key="5">
    <source>
        <dbReference type="Proteomes" id="UP000001070"/>
    </source>
</evidence>
<protein>
    <submittedName>
        <fullName evidence="4">GH22470</fullName>
    </submittedName>
</protein>
<dbReference type="HOGENOM" id="CLU_829678_0_0_1"/>
<feature type="domain" description="Retroviral polymerase SH3-like" evidence="3">
    <location>
        <begin position="159"/>
        <end position="206"/>
    </location>
</feature>
<sequence length="335" mass="38722">MKLTWMQCRLLLLKLVQPQSLEDLLKNSEADVDSVDMEETVTPNRSTGFSLIRVGGRLDNVEFENFEKHPILLPSKSHFVWIYVRHLHLRNCHAGRKALVALIRLEYWIVNARGLTRRIVRTCMACVRCPTKGLSGGIPYTMWTNKIPTLAYLRTFGTKAFALEKGVKKGKFDSRSEECILLGYATSSKAYRLYVPERRKVMISNDEKCINIPGFKTKYEEFYGKEDIDVVITTNEPSERCEDAMGESEEEKQELHNPRRGRRRPKTIRTGQRGRPRKLYKEVRCSSSSNDEAGDAKAQDEIIRECEMSFPCVRCKKLKILRKQTRGLMQSRTSF</sequence>
<dbReference type="AlphaFoldDB" id="B4K063"/>
<keyword evidence="2" id="KW-0732">Signal</keyword>
<dbReference type="InParanoid" id="B4K063"/>
<keyword evidence="5" id="KW-1185">Reference proteome</keyword>
<feature type="region of interest" description="Disordered" evidence="1">
    <location>
        <begin position="240"/>
        <end position="297"/>
    </location>
</feature>
<evidence type="ECO:0000259" key="3">
    <source>
        <dbReference type="Pfam" id="PF25597"/>
    </source>
</evidence>
<dbReference type="Proteomes" id="UP000001070">
    <property type="component" value="Unassembled WGS sequence"/>
</dbReference>
<dbReference type="EMBL" id="CH916392">
    <property type="protein sequence ID" value="EDV98694.1"/>
    <property type="molecule type" value="Genomic_DNA"/>
</dbReference>
<dbReference type="PANTHER" id="PTHR47331:SF2">
    <property type="match status" value="1"/>
</dbReference>
<dbReference type="eggNOG" id="KOG0017">
    <property type="taxonomic scope" value="Eukaryota"/>
</dbReference>
<proteinExistence type="predicted"/>
<evidence type="ECO:0000313" key="4">
    <source>
        <dbReference type="EMBL" id="EDV98694.1"/>
    </source>
</evidence>
<name>B4K063_DROGR</name>
<organism evidence="5">
    <name type="scientific">Drosophila grimshawi</name>
    <name type="common">Hawaiian fruit fly</name>
    <name type="synonym">Idiomyia grimshawi</name>
    <dbReference type="NCBI Taxonomy" id="7222"/>
    <lineage>
        <taxon>Eukaryota</taxon>
        <taxon>Metazoa</taxon>
        <taxon>Ecdysozoa</taxon>
        <taxon>Arthropoda</taxon>
        <taxon>Hexapoda</taxon>
        <taxon>Insecta</taxon>
        <taxon>Pterygota</taxon>
        <taxon>Neoptera</taxon>
        <taxon>Endopterygota</taxon>
        <taxon>Diptera</taxon>
        <taxon>Brachycera</taxon>
        <taxon>Muscomorpha</taxon>
        <taxon>Ephydroidea</taxon>
        <taxon>Drosophilidae</taxon>
        <taxon>Drosophila</taxon>
        <taxon>Hawaiian Drosophila</taxon>
    </lineage>
</organism>
<feature type="compositionally biased region" description="Basic residues" evidence="1">
    <location>
        <begin position="258"/>
        <end position="278"/>
    </location>
</feature>
<feature type="signal peptide" evidence="2">
    <location>
        <begin position="1"/>
        <end position="18"/>
    </location>
</feature>